<evidence type="ECO:0000256" key="2">
    <source>
        <dbReference type="ARBA" id="ARBA00022692"/>
    </source>
</evidence>
<protein>
    <submittedName>
        <fullName evidence="7">YhgE/Pip domain-containing protein</fullName>
    </submittedName>
</protein>
<dbReference type="RefSeq" id="WP_270878749.1">
    <property type="nucleotide sequence ID" value="NZ_JAQFVF010000021.1"/>
</dbReference>
<feature type="transmembrane region" description="Helical" evidence="5">
    <location>
        <begin position="12"/>
        <end position="35"/>
    </location>
</feature>
<feature type="transmembrane region" description="Helical" evidence="5">
    <location>
        <begin position="348"/>
        <end position="368"/>
    </location>
</feature>
<accession>A0ABW0K6M4</accession>
<evidence type="ECO:0000256" key="5">
    <source>
        <dbReference type="SAM" id="Phobius"/>
    </source>
</evidence>
<name>A0ABW0K6M4_9BACL</name>
<sequence length="394" mass="42631">MKHTVIKYVKKPQTIVAVVVALMAQIIFCVVWMTAYDGVLDRVNHLKVAIVNQDGAAGEALAKQLESDLPFEITELDQKQAADRLIQRDVHLIVTIPEKFGQMLQTSGTQAELTYTLNESNPQMTKSMMQTVVTQVTNEMNRNAALQGTQVVLQQLKLPADQASHTAQSLMNKVHAQVQNLNKVDGMDNQMVPMMLVLASYVGAMLMAMNIHQVAQTIGSACSTRQHFAVRALIILAAAAIISIAGSSLIAALGGQMASGFAAFWLFHFLTLVTFMFFAQMFLVVFGMAGMFLNMMVLSLSLVTSGTIVPKQLLSSFYQSLGQFLPATYSVEGIMNLQFGGAHTEKDVWMLMVTMVCSAAITAGAAAIKGRGKRVQAAAADRPDAANVAELSAH</sequence>
<dbReference type="Pfam" id="PF12698">
    <property type="entry name" value="ABC2_membrane_3"/>
    <property type="match status" value="1"/>
</dbReference>
<evidence type="ECO:0000256" key="1">
    <source>
        <dbReference type="ARBA" id="ARBA00004141"/>
    </source>
</evidence>
<comment type="subcellular location">
    <subcellularLocation>
        <location evidence="1">Membrane</location>
        <topology evidence="1">Multi-pass membrane protein</topology>
    </subcellularLocation>
</comment>
<keyword evidence="3 5" id="KW-1133">Transmembrane helix</keyword>
<dbReference type="InterPro" id="IPR051328">
    <property type="entry name" value="T7SS_ABC-Transporter"/>
</dbReference>
<evidence type="ECO:0000259" key="6">
    <source>
        <dbReference type="Pfam" id="PF12698"/>
    </source>
</evidence>
<feature type="domain" description="ABC-2 type transporter transmembrane" evidence="6">
    <location>
        <begin position="26"/>
        <end position="363"/>
    </location>
</feature>
<dbReference type="EMBL" id="JBHSMJ010000012">
    <property type="protein sequence ID" value="MFC5448910.1"/>
    <property type="molecule type" value="Genomic_DNA"/>
</dbReference>
<feature type="transmembrane region" description="Helical" evidence="5">
    <location>
        <begin position="292"/>
        <end position="309"/>
    </location>
</feature>
<evidence type="ECO:0000313" key="8">
    <source>
        <dbReference type="Proteomes" id="UP001596044"/>
    </source>
</evidence>
<feature type="transmembrane region" description="Helical" evidence="5">
    <location>
        <begin position="265"/>
        <end position="285"/>
    </location>
</feature>
<feature type="transmembrane region" description="Helical" evidence="5">
    <location>
        <begin position="232"/>
        <end position="253"/>
    </location>
</feature>
<dbReference type="InterPro" id="IPR013525">
    <property type="entry name" value="ABC2_TM"/>
</dbReference>
<dbReference type="Gene3D" id="3.40.1710.10">
    <property type="entry name" value="abc type-2 transporter like domain"/>
    <property type="match status" value="1"/>
</dbReference>
<dbReference type="Proteomes" id="UP001596044">
    <property type="component" value="Unassembled WGS sequence"/>
</dbReference>
<gene>
    <name evidence="7" type="ORF">ACFPOG_11585</name>
</gene>
<keyword evidence="8" id="KW-1185">Reference proteome</keyword>
<keyword evidence="2 5" id="KW-0812">Transmembrane</keyword>
<feature type="transmembrane region" description="Helical" evidence="5">
    <location>
        <begin position="191"/>
        <end position="211"/>
    </location>
</feature>
<reference evidence="8" key="1">
    <citation type="journal article" date="2019" name="Int. J. Syst. Evol. Microbiol.">
        <title>The Global Catalogue of Microorganisms (GCM) 10K type strain sequencing project: providing services to taxonomists for standard genome sequencing and annotation.</title>
        <authorList>
            <consortium name="The Broad Institute Genomics Platform"/>
            <consortium name="The Broad Institute Genome Sequencing Center for Infectious Disease"/>
            <person name="Wu L."/>
            <person name="Ma J."/>
        </authorList>
    </citation>
    <scope>NUCLEOTIDE SEQUENCE [LARGE SCALE GENOMIC DNA]</scope>
    <source>
        <strain evidence="8">KACC 11904</strain>
    </source>
</reference>
<evidence type="ECO:0000256" key="3">
    <source>
        <dbReference type="ARBA" id="ARBA00022989"/>
    </source>
</evidence>
<comment type="caution">
    <text evidence="7">The sequence shown here is derived from an EMBL/GenBank/DDBJ whole genome shotgun (WGS) entry which is preliminary data.</text>
</comment>
<keyword evidence="4 5" id="KW-0472">Membrane</keyword>
<evidence type="ECO:0000313" key="7">
    <source>
        <dbReference type="EMBL" id="MFC5448910.1"/>
    </source>
</evidence>
<proteinExistence type="predicted"/>
<dbReference type="PANTHER" id="PTHR43077:SF5">
    <property type="entry name" value="PHAGE INFECTION PROTEIN"/>
    <property type="match status" value="1"/>
</dbReference>
<dbReference type="PANTHER" id="PTHR43077">
    <property type="entry name" value="TRANSPORT PERMEASE YVFS-RELATED"/>
    <property type="match status" value="1"/>
</dbReference>
<organism evidence="7 8">
    <name type="scientific">Paenibacillus aestuarii</name>
    <dbReference type="NCBI Taxonomy" id="516965"/>
    <lineage>
        <taxon>Bacteria</taxon>
        <taxon>Bacillati</taxon>
        <taxon>Bacillota</taxon>
        <taxon>Bacilli</taxon>
        <taxon>Bacillales</taxon>
        <taxon>Paenibacillaceae</taxon>
        <taxon>Paenibacillus</taxon>
    </lineage>
</organism>
<evidence type="ECO:0000256" key="4">
    <source>
        <dbReference type="ARBA" id="ARBA00023136"/>
    </source>
</evidence>